<reference evidence="1" key="1">
    <citation type="submission" date="2024-09" db="EMBL/GenBank/DDBJ databases">
        <title>Black Yeasts Isolated from many extreme environments.</title>
        <authorList>
            <person name="Coleine C."/>
            <person name="Stajich J.E."/>
            <person name="Selbmann L."/>
        </authorList>
    </citation>
    <scope>NUCLEOTIDE SEQUENCE</scope>
    <source>
        <strain evidence="1">CCFEE 5737</strain>
    </source>
</reference>
<proteinExistence type="predicted"/>
<gene>
    <name evidence="1" type="ORF">LTS18_004271</name>
</gene>
<name>A0ACC3E023_9PEZI</name>
<accession>A0ACC3E023</accession>
<dbReference type="Proteomes" id="UP001186974">
    <property type="component" value="Unassembled WGS sequence"/>
</dbReference>
<dbReference type="EMBL" id="JAWDJW010000001">
    <property type="protein sequence ID" value="KAK3082359.1"/>
    <property type="molecule type" value="Genomic_DNA"/>
</dbReference>
<sequence length="1006" mass="111129">MADTYAKWKLLLQRCLQNRFDTQQFRQLASEMFKRFPAPGRQIADILLDQQSRVSRTPDILILVYVESLFTLGYVKVDDVLRALYTRSRNRIQQQAGDDGNDKQPVREWHNPTETEAMILEHFTRYFTTGKRPKTQAEVKGTLWIVSQWMLGLVASASNDAMDQALTTAFSFQSTRVRDALGTFSIALMENTKVEGVVNTAIPKTLRTDLSKALSSFIALWTQNDPHNAQRLELCQKSYGLIEETEHPVDQDDSLDVAALQVDTVIDLPIINTRAGVYVFLNALLVARPLTDETMIFSYMNMRYNGNIQPLAVDLIIAAFDSLSNAMTRTESMQTMFSLQSFLMNKVPVLLTMLSGSMFAPLTSEYCIGEALTHINPAAFPSLGDTFGMPSMISDVRQEFLAACVRHQLLPAASVERLLGERFVVPPPASNSRYSKDGLVAQCSGHPERAEELIGELEKLDGNGGAIVGAITENIRSMCATKETMSLKTVCIALTRRPQYLDVFLQFTSLVSILQPLCQLLDTWHYEEDQNEYQPVYDEFSAVLLLVQTFVNRYKLSHQDLGISADSFVANLMTRDHVSFQADQLSDEQRKQASGWIKGLLDPEAIIDEAMAHCPPQQFYFLVPTLFNQIILACSEAVITPDVLKNGLDWFLQSFLLPSVIGATSWMADAAQQGIYKHSVLVQVLNKLTTSPATSGDTQAMHSTVLAIVTRRIDRCLRAIQQKDPGNQKINPILERLKQHDGFERTPLPNETELGLWTKPPNSLTQSLHTIIQSLVLWSSAPAMSMAPPSYTHKQLHISLQLVGAQKVLRAIVDEVKAQCGAGQGSLALDVATALICAPSAEDSPVAVDWQHCIAPQPQPPRRSTNLREMLKVEFEGAKELVKDDLLAAETIVRLHRRVEAQLAVSNQLPIAMPDLTAINNDGMGDLMQDLDVSATGDAAAAAAADAMNQQQTIDFGNDSGGMDLGGGNTDTMDLGADLGLGDGTMSTEDDIFGDLDMDMGADLEF</sequence>
<organism evidence="1 2">
    <name type="scientific">Coniosporium uncinatum</name>
    <dbReference type="NCBI Taxonomy" id="93489"/>
    <lineage>
        <taxon>Eukaryota</taxon>
        <taxon>Fungi</taxon>
        <taxon>Dikarya</taxon>
        <taxon>Ascomycota</taxon>
        <taxon>Pezizomycotina</taxon>
        <taxon>Dothideomycetes</taxon>
        <taxon>Dothideomycetes incertae sedis</taxon>
        <taxon>Coniosporium</taxon>
    </lineage>
</organism>
<evidence type="ECO:0000313" key="2">
    <source>
        <dbReference type="Proteomes" id="UP001186974"/>
    </source>
</evidence>
<evidence type="ECO:0000313" key="1">
    <source>
        <dbReference type="EMBL" id="KAK3082359.1"/>
    </source>
</evidence>
<keyword evidence="2" id="KW-1185">Reference proteome</keyword>
<comment type="caution">
    <text evidence="1">The sequence shown here is derived from an EMBL/GenBank/DDBJ whole genome shotgun (WGS) entry which is preliminary data.</text>
</comment>
<protein>
    <submittedName>
        <fullName evidence="1">Uncharacterized protein</fullName>
    </submittedName>
</protein>